<dbReference type="SUPFAM" id="SSF161098">
    <property type="entry name" value="MetI-like"/>
    <property type="match status" value="1"/>
</dbReference>
<feature type="domain" description="ABC transmembrane type-1" evidence="8">
    <location>
        <begin position="79"/>
        <end position="286"/>
    </location>
</feature>
<dbReference type="EMBL" id="UINC01014421">
    <property type="protein sequence ID" value="SVA61504.1"/>
    <property type="molecule type" value="Genomic_DNA"/>
</dbReference>
<proteinExistence type="predicted"/>
<dbReference type="InterPro" id="IPR045621">
    <property type="entry name" value="BPD_transp_1_N"/>
</dbReference>
<protein>
    <recommendedName>
        <fullName evidence="8">ABC transmembrane type-1 domain-containing protein</fullName>
    </recommendedName>
</protein>
<dbReference type="Gene3D" id="1.10.3720.10">
    <property type="entry name" value="MetI-like"/>
    <property type="match status" value="1"/>
</dbReference>
<keyword evidence="3" id="KW-1003">Cell membrane</keyword>
<dbReference type="InterPro" id="IPR035906">
    <property type="entry name" value="MetI-like_sf"/>
</dbReference>
<keyword evidence="2" id="KW-0813">Transport</keyword>
<dbReference type="GO" id="GO:0055085">
    <property type="term" value="P:transmembrane transport"/>
    <property type="evidence" value="ECO:0007669"/>
    <property type="project" value="InterPro"/>
</dbReference>
<sequence length="297" mass="32048">TVAVSVLYAMIHLVPGDPVKTILGPRASPEIQAQIREKMGLNDPLPIQIVKFLGNVAKGDLGQDVFKRKSVNTIVFEQLPHTIYLILSGIGWAILIGIPLGCFAAVYQNSLIDRIVGVLSVSCIAIPTFLVAIYSVLLFAVILKLLPAIGAGDGSLTSYIRHLILPAFAVGLGWVGYLARLVRASMLEIMGEAHVRTARAFGLKEQTVVFKYILRLAILPTITLVGMGIGILLSSAVFTEIVFARPGIGRLIYEAVTSRNYPVVMGSVLVTTVLFVVSTTFADLINAIVDPRLRTKN</sequence>
<dbReference type="CDD" id="cd06261">
    <property type="entry name" value="TM_PBP2"/>
    <property type="match status" value="1"/>
</dbReference>
<dbReference type="PANTHER" id="PTHR43163:SF9">
    <property type="entry name" value="ABC TRANSPORTER PERMEASE PROTEIN"/>
    <property type="match status" value="1"/>
</dbReference>
<accession>A0A381X9U8</accession>
<keyword evidence="6 7" id="KW-0472">Membrane</keyword>
<feature type="non-terminal residue" evidence="9">
    <location>
        <position position="1"/>
    </location>
</feature>
<name>A0A381X9U8_9ZZZZ</name>
<evidence type="ECO:0000259" key="8">
    <source>
        <dbReference type="PROSITE" id="PS50928"/>
    </source>
</evidence>
<comment type="subcellular location">
    <subcellularLocation>
        <location evidence="1">Cell membrane</location>
        <topology evidence="1">Multi-pass membrane protein</topology>
    </subcellularLocation>
</comment>
<dbReference type="Pfam" id="PF19300">
    <property type="entry name" value="BPD_transp_1_N"/>
    <property type="match status" value="1"/>
</dbReference>
<evidence type="ECO:0000313" key="9">
    <source>
        <dbReference type="EMBL" id="SVA61504.1"/>
    </source>
</evidence>
<evidence type="ECO:0000256" key="7">
    <source>
        <dbReference type="SAM" id="Phobius"/>
    </source>
</evidence>
<evidence type="ECO:0000256" key="3">
    <source>
        <dbReference type="ARBA" id="ARBA00022475"/>
    </source>
</evidence>
<gene>
    <name evidence="9" type="ORF">METZ01_LOCUS114358</name>
</gene>
<reference evidence="9" key="1">
    <citation type="submission" date="2018-05" db="EMBL/GenBank/DDBJ databases">
        <authorList>
            <person name="Lanie J.A."/>
            <person name="Ng W.-L."/>
            <person name="Kazmierczak K.M."/>
            <person name="Andrzejewski T.M."/>
            <person name="Davidsen T.M."/>
            <person name="Wayne K.J."/>
            <person name="Tettelin H."/>
            <person name="Glass J.I."/>
            <person name="Rusch D."/>
            <person name="Podicherti R."/>
            <person name="Tsui H.-C.T."/>
            <person name="Winkler M.E."/>
        </authorList>
    </citation>
    <scope>NUCLEOTIDE SEQUENCE</scope>
</reference>
<dbReference type="InterPro" id="IPR000515">
    <property type="entry name" value="MetI-like"/>
</dbReference>
<feature type="transmembrane region" description="Helical" evidence="7">
    <location>
        <begin position="163"/>
        <end position="182"/>
    </location>
</feature>
<dbReference type="AlphaFoldDB" id="A0A381X9U8"/>
<dbReference type="PROSITE" id="PS50928">
    <property type="entry name" value="ABC_TM1"/>
    <property type="match status" value="1"/>
</dbReference>
<keyword evidence="5 7" id="KW-1133">Transmembrane helix</keyword>
<evidence type="ECO:0000256" key="1">
    <source>
        <dbReference type="ARBA" id="ARBA00004651"/>
    </source>
</evidence>
<keyword evidence="4 7" id="KW-0812">Transmembrane</keyword>
<feature type="transmembrane region" description="Helical" evidence="7">
    <location>
        <begin position="263"/>
        <end position="289"/>
    </location>
</feature>
<dbReference type="GO" id="GO:0005886">
    <property type="term" value="C:plasma membrane"/>
    <property type="evidence" value="ECO:0007669"/>
    <property type="project" value="UniProtKB-SubCell"/>
</dbReference>
<feature type="transmembrane region" description="Helical" evidence="7">
    <location>
        <begin position="212"/>
        <end position="243"/>
    </location>
</feature>
<evidence type="ECO:0000256" key="2">
    <source>
        <dbReference type="ARBA" id="ARBA00022448"/>
    </source>
</evidence>
<evidence type="ECO:0000256" key="6">
    <source>
        <dbReference type="ARBA" id="ARBA00023136"/>
    </source>
</evidence>
<evidence type="ECO:0000256" key="4">
    <source>
        <dbReference type="ARBA" id="ARBA00022692"/>
    </source>
</evidence>
<dbReference type="PANTHER" id="PTHR43163">
    <property type="entry name" value="DIPEPTIDE TRANSPORT SYSTEM PERMEASE PROTEIN DPPB-RELATED"/>
    <property type="match status" value="1"/>
</dbReference>
<organism evidence="9">
    <name type="scientific">marine metagenome</name>
    <dbReference type="NCBI Taxonomy" id="408172"/>
    <lineage>
        <taxon>unclassified sequences</taxon>
        <taxon>metagenomes</taxon>
        <taxon>ecological metagenomes</taxon>
    </lineage>
</organism>
<feature type="transmembrane region" description="Helical" evidence="7">
    <location>
        <begin position="83"/>
        <end position="106"/>
    </location>
</feature>
<evidence type="ECO:0000256" key="5">
    <source>
        <dbReference type="ARBA" id="ARBA00022989"/>
    </source>
</evidence>
<feature type="transmembrane region" description="Helical" evidence="7">
    <location>
        <begin position="118"/>
        <end position="143"/>
    </location>
</feature>
<dbReference type="Pfam" id="PF00528">
    <property type="entry name" value="BPD_transp_1"/>
    <property type="match status" value="1"/>
</dbReference>